<gene>
    <name evidence="1" type="ORF">JR316_013325</name>
</gene>
<sequence>MSQMTANGCIQSDSPSTFTAIFMLTSGQQATFIGSFVPSVQTFICDTATLTYTNEDDLISSRDFSGPLGSNDFTLTFTNNVIISGTLNQPIFPPNNIAGDGFWTIP</sequence>
<dbReference type="OrthoDB" id="2984728at2759"/>
<dbReference type="EMBL" id="JAFIQS010000025">
    <property type="protein sequence ID" value="KAG5161785.1"/>
    <property type="molecule type" value="Genomic_DNA"/>
</dbReference>
<protein>
    <submittedName>
        <fullName evidence="1">Uncharacterized protein</fullName>
    </submittedName>
</protein>
<comment type="caution">
    <text evidence="1">The sequence shown here is derived from an EMBL/GenBank/DDBJ whole genome shotgun (WGS) entry which is preliminary data.</text>
</comment>
<reference evidence="1" key="1">
    <citation type="submission" date="2021-02" db="EMBL/GenBank/DDBJ databases">
        <title>Psilocybe cubensis genome.</title>
        <authorList>
            <person name="Mckernan K.J."/>
            <person name="Crawford S."/>
            <person name="Trippe A."/>
            <person name="Kane L.T."/>
            <person name="Mclaughlin S."/>
        </authorList>
    </citation>
    <scope>NUCLEOTIDE SEQUENCE [LARGE SCALE GENOMIC DNA]</scope>
    <source>
        <strain evidence="1">MGC-MH-2018</strain>
    </source>
</reference>
<evidence type="ECO:0000313" key="1">
    <source>
        <dbReference type="EMBL" id="KAG5161785.1"/>
    </source>
</evidence>
<name>A0A8H7XHY6_PSICU</name>
<accession>A0A8H7XHY6</accession>
<proteinExistence type="predicted"/>
<organism evidence="1">
    <name type="scientific">Psilocybe cubensis</name>
    <name type="common">Psychedelic mushroom</name>
    <name type="synonym">Stropharia cubensis</name>
    <dbReference type="NCBI Taxonomy" id="181762"/>
    <lineage>
        <taxon>Eukaryota</taxon>
        <taxon>Fungi</taxon>
        <taxon>Dikarya</taxon>
        <taxon>Basidiomycota</taxon>
        <taxon>Agaricomycotina</taxon>
        <taxon>Agaricomycetes</taxon>
        <taxon>Agaricomycetidae</taxon>
        <taxon>Agaricales</taxon>
        <taxon>Agaricineae</taxon>
        <taxon>Strophariaceae</taxon>
        <taxon>Psilocybe</taxon>
    </lineage>
</organism>
<dbReference type="AlphaFoldDB" id="A0A8H7XHY6"/>